<dbReference type="RefSeq" id="WP_340741963.1">
    <property type="nucleotide sequence ID" value="NZ_JBEPME010000002.1"/>
</dbReference>
<dbReference type="EMBL" id="JBEPME010000002">
    <property type="protein sequence ID" value="MET3656600.1"/>
    <property type="molecule type" value="Genomic_DNA"/>
</dbReference>
<accession>A0ABV2K699</accession>
<dbReference type="PANTHER" id="PTHR30619">
    <property type="entry name" value="DNA INTERNALIZATION/COMPETENCE PROTEIN COMEC/REC2"/>
    <property type="match status" value="1"/>
</dbReference>
<dbReference type="InterPro" id="IPR052159">
    <property type="entry name" value="Competence_DNA_uptake"/>
</dbReference>
<dbReference type="InterPro" id="IPR035681">
    <property type="entry name" value="ComA-like_MBL"/>
</dbReference>
<dbReference type="Gene3D" id="3.60.15.10">
    <property type="entry name" value="Ribonuclease Z/Hydroxyacylglutathione hydrolase-like"/>
    <property type="match status" value="1"/>
</dbReference>
<dbReference type="GO" id="GO:0016787">
    <property type="term" value="F:hydrolase activity"/>
    <property type="evidence" value="ECO:0007669"/>
    <property type="project" value="UniProtKB-KW"/>
</dbReference>
<organism evidence="3 4">
    <name type="scientific">Sporosarcina psychrophila</name>
    <name type="common">Bacillus psychrophilus</name>
    <dbReference type="NCBI Taxonomy" id="1476"/>
    <lineage>
        <taxon>Bacteria</taxon>
        <taxon>Bacillati</taxon>
        <taxon>Bacillota</taxon>
        <taxon>Bacilli</taxon>
        <taxon>Bacillales</taxon>
        <taxon>Caryophanaceae</taxon>
        <taxon>Sporosarcina</taxon>
    </lineage>
</organism>
<evidence type="ECO:0000313" key="3">
    <source>
        <dbReference type="EMBL" id="MET3656600.1"/>
    </source>
</evidence>
<keyword evidence="4" id="KW-1185">Reference proteome</keyword>
<dbReference type="Pfam" id="PF12836">
    <property type="entry name" value="HHH_3"/>
    <property type="match status" value="1"/>
</dbReference>
<feature type="signal peptide" evidence="1">
    <location>
        <begin position="1"/>
        <end position="19"/>
    </location>
</feature>
<proteinExistence type="predicted"/>
<dbReference type="InterPro" id="IPR010994">
    <property type="entry name" value="RuvA_2-like"/>
</dbReference>
<dbReference type="InterPro" id="IPR001279">
    <property type="entry name" value="Metallo-B-lactamas"/>
</dbReference>
<dbReference type="SUPFAM" id="SSF47781">
    <property type="entry name" value="RuvA domain 2-like"/>
    <property type="match status" value="1"/>
</dbReference>
<dbReference type="CDD" id="cd07731">
    <property type="entry name" value="ComA-like_MBL-fold"/>
    <property type="match status" value="1"/>
</dbReference>
<dbReference type="PANTHER" id="PTHR30619:SF7">
    <property type="entry name" value="BETA-LACTAMASE DOMAIN PROTEIN"/>
    <property type="match status" value="1"/>
</dbReference>
<dbReference type="InterPro" id="IPR036866">
    <property type="entry name" value="RibonucZ/Hydroxyglut_hydro"/>
</dbReference>
<reference evidence="3 4" key="1">
    <citation type="submission" date="2024-06" db="EMBL/GenBank/DDBJ databases">
        <title>Sorghum-associated microbial communities from plants grown in Nebraska, USA.</title>
        <authorList>
            <person name="Schachtman D."/>
        </authorList>
    </citation>
    <scope>NUCLEOTIDE SEQUENCE [LARGE SCALE GENOMIC DNA]</scope>
    <source>
        <strain evidence="3 4">1288</strain>
    </source>
</reference>
<sequence>MIKNIFTSLYLIAGLLIFAGCGQSTTQSPIPDNVNGDSELVEEQANEEQNKVVKVEDADSIEQQNLPLSRMKVHYIDVGQADATLIEYNQGDEAFAVLIDTGDWSSTEVVSYLQAHNITDIDIVAITHPHADHIGQLDKIIRTFDVSEVWMNGETTNSQVFTSALAAIEDNNVDYYEPEVGDVFDIGPLEVAVLHPKSLSGDTNNNSIAIRLQYGEISFLFTGDSEEEAESEMLSSGANLKADILQVGHHGSKTSTTDSFLKAVQPDIAIYSASVDNQYGHPHIETINRLEKSGVLVYGTDIHGTVIVETDGKTFSVHTNNQGTIKHTPPEVETEVVPTPEPKNETQPVSSASCVNINSASEVEVQRIIHIGPARSQDLIQLRPYQSVDDLRKIKGIGPARITDILTQGIACTGG</sequence>
<dbReference type="SUPFAM" id="SSF56281">
    <property type="entry name" value="Metallo-hydrolase/oxidoreductase"/>
    <property type="match status" value="1"/>
</dbReference>
<evidence type="ECO:0000256" key="1">
    <source>
        <dbReference type="SAM" id="SignalP"/>
    </source>
</evidence>
<keyword evidence="1" id="KW-0732">Signal</keyword>
<keyword evidence="3" id="KW-0378">Hydrolase</keyword>
<protein>
    <submittedName>
        <fullName evidence="3">Beta-lactamase superfamily II metal-dependent hydrolase</fullName>
    </submittedName>
</protein>
<dbReference type="SMART" id="SM00849">
    <property type="entry name" value="Lactamase_B"/>
    <property type="match status" value="1"/>
</dbReference>
<gene>
    <name evidence="3" type="ORF">ABIC55_001687</name>
</gene>
<dbReference type="Proteomes" id="UP001549104">
    <property type="component" value="Unassembled WGS sequence"/>
</dbReference>
<comment type="caution">
    <text evidence="3">The sequence shown here is derived from an EMBL/GenBank/DDBJ whole genome shotgun (WGS) entry which is preliminary data.</text>
</comment>
<dbReference type="Gene3D" id="1.10.150.320">
    <property type="entry name" value="Photosystem II 12 kDa extrinsic protein"/>
    <property type="match status" value="1"/>
</dbReference>
<feature type="domain" description="Metallo-beta-lactamase" evidence="2">
    <location>
        <begin position="80"/>
        <end position="275"/>
    </location>
</feature>
<evidence type="ECO:0000259" key="2">
    <source>
        <dbReference type="SMART" id="SM00849"/>
    </source>
</evidence>
<dbReference type="PROSITE" id="PS51257">
    <property type="entry name" value="PROKAR_LIPOPROTEIN"/>
    <property type="match status" value="1"/>
</dbReference>
<evidence type="ECO:0000313" key="4">
    <source>
        <dbReference type="Proteomes" id="UP001549104"/>
    </source>
</evidence>
<feature type="chain" id="PRO_5045924785" evidence="1">
    <location>
        <begin position="20"/>
        <end position="415"/>
    </location>
</feature>
<name>A0ABV2K699_SPOPS</name>
<dbReference type="Pfam" id="PF00753">
    <property type="entry name" value="Lactamase_B"/>
    <property type="match status" value="1"/>
</dbReference>